<gene>
    <name evidence="1" type="ORF">BaRGS_00019203</name>
</gene>
<dbReference type="Proteomes" id="UP001519460">
    <property type="component" value="Unassembled WGS sequence"/>
</dbReference>
<name>A0ABD0KQX4_9CAEN</name>
<comment type="caution">
    <text evidence="1">The sequence shown here is derived from an EMBL/GenBank/DDBJ whole genome shotgun (WGS) entry which is preliminary data.</text>
</comment>
<organism evidence="1 2">
    <name type="scientific">Batillaria attramentaria</name>
    <dbReference type="NCBI Taxonomy" id="370345"/>
    <lineage>
        <taxon>Eukaryota</taxon>
        <taxon>Metazoa</taxon>
        <taxon>Spiralia</taxon>
        <taxon>Lophotrochozoa</taxon>
        <taxon>Mollusca</taxon>
        <taxon>Gastropoda</taxon>
        <taxon>Caenogastropoda</taxon>
        <taxon>Sorbeoconcha</taxon>
        <taxon>Cerithioidea</taxon>
        <taxon>Batillariidae</taxon>
        <taxon>Batillaria</taxon>
    </lineage>
</organism>
<sequence>MSVTSTRAYNLLSKLFTAPDPVPLLQVIPATQNRCIVNSHCNTQCMTLWIMTNGQPYPAHRPVWSTHNRKVLTRSDRVKVSEDCRAIAQYLTSQFGQDWHERRIVSAILRAGD</sequence>
<evidence type="ECO:0000313" key="1">
    <source>
        <dbReference type="EMBL" id="KAK7489569.1"/>
    </source>
</evidence>
<evidence type="ECO:0000313" key="2">
    <source>
        <dbReference type="Proteomes" id="UP001519460"/>
    </source>
</evidence>
<protein>
    <submittedName>
        <fullName evidence="1">Uncharacterized protein</fullName>
    </submittedName>
</protein>
<proteinExistence type="predicted"/>
<keyword evidence="2" id="KW-1185">Reference proteome</keyword>
<dbReference type="AlphaFoldDB" id="A0ABD0KQX4"/>
<dbReference type="EMBL" id="JACVVK020000136">
    <property type="protein sequence ID" value="KAK7489569.1"/>
    <property type="molecule type" value="Genomic_DNA"/>
</dbReference>
<reference evidence="1 2" key="1">
    <citation type="journal article" date="2023" name="Sci. Data">
        <title>Genome assembly of the Korean intertidal mud-creeper Batillaria attramentaria.</title>
        <authorList>
            <person name="Patra A.K."/>
            <person name="Ho P.T."/>
            <person name="Jun S."/>
            <person name="Lee S.J."/>
            <person name="Kim Y."/>
            <person name="Won Y.J."/>
        </authorList>
    </citation>
    <scope>NUCLEOTIDE SEQUENCE [LARGE SCALE GENOMIC DNA]</scope>
    <source>
        <strain evidence="1">Wonlab-2016</strain>
    </source>
</reference>
<accession>A0ABD0KQX4</accession>